<dbReference type="InterPro" id="IPR023302">
    <property type="entry name" value="Pept_S9A_N"/>
</dbReference>
<evidence type="ECO:0000259" key="7">
    <source>
        <dbReference type="Pfam" id="PF02897"/>
    </source>
</evidence>
<gene>
    <name evidence="8" type="ORF">ABFV38_05725</name>
</gene>
<comment type="catalytic activity">
    <reaction evidence="1">
        <text>Hydrolysis of Pro-|-Xaa &gt;&gt; Ala-|-Xaa in oligopeptides.</text>
        <dbReference type="EC" id="3.4.21.26"/>
    </reaction>
</comment>
<evidence type="ECO:0000313" key="8">
    <source>
        <dbReference type="EMBL" id="XBM31603.1"/>
    </source>
</evidence>
<dbReference type="SUPFAM" id="SSF53474">
    <property type="entry name" value="alpha/beta-Hydrolases"/>
    <property type="match status" value="1"/>
</dbReference>
<dbReference type="GO" id="GO:0005829">
    <property type="term" value="C:cytosol"/>
    <property type="evidence" value="ECO:0007669"/>
    <property type="project" value="TreeGrafter"/>
</dbReference>
<dbReference type="PANTHER" id="PTHR42881:SF2">
    <property type="entry name" value="PROLYL ENDOPEPTIDASE"/>
    <property type="match status" value="1"/>
</dbReference>
<dbReference type="Pfam" id="PF00326">
    <property type="entry name" value="Peptidase_S9"/>
    <property type="match status" value="1"/>
</dbReference>
<dbReference type="Gene3D" id="2.130.10.120">
    <property type="entry name" value="Prolyl oligopeptidase, N-terminal domain"/>
    <property type="match status" value="1"/>
</dbReference>
<feature type="domain" description="Peptidase S9A N-terminal" evidence="7">
    <location>
        <begin position="40"/>
        <end position="418"/>
    </location>
</feature>
<sequence length="701" mass="78622">MKHCLIPRIKPISKQIIITILAFFGCLFFAHANANPYEDGMDPYHWMETHPQQTARWLNQRSNQTVKTLHALPWRNALAKRLSELENTAPTISDIYDAGQNRFYLRSTVEHPYLRLFVRQKGKPERVLIDPPVGYGINFFSPSHDGRYVAFGLSKNGTESTRITVIRVVDNVVLDTHIPDVRYPSVVWAADNQSFYYSLNTITQDSGRQTCGKVYLHRIGHDRDVMTFDWRTLPELAQKACENVNLYTSPDSEYLIVNVSKSISGYGGYLFAAKKDPDDNSTLTWNKIVDTDKNVSAFVYSGKWIYLASYNASSGYDISRINLAAPASTKEPVMSWSNGELTQLSLSRDSLYVAYHNAGSSKFMRIPFADIRHHQAIPVPADEDVSAIFASSDSQDILFTRQGWLNPPVIYHYQPADNILQKTELIPPLSQPLTDYVTEEKWVTTAENVRVPLTLIYRKGIARDGSVPTWLTAYGAYGVSTFPSFDLTRLLWLEQGGILAIAHVRGGGEMGPEWHEAGRADKKENSITDFIRCAEYLIDSRYTSPSKLAIGGESAGGIIVGMAMTRRPELFSAVAIDAGMLNTSRLDNIPIGVMNYDELGSPLTPSGRLNLLKIDAYRHLVTEKRYPPVLLTVGLHDQRVSPWQTAKFAARLEEIGSPRSVLVLAYRQGGHSAATYAEADSKLVDTVSFFIWKTGLHVHDR</sequence>
<name>A0AAU7FX98_9ENTR</name>
<dbReference type="PROSITE" id="PS51257">
    <property type="entry name" value="PROKAR_LIPOPROTEIN"/>
    <property type="match status" value="1"/>
</dbReference>
<evidence type="ECO:0000256" key="1">
    <source>
        <dbReference type="ARBA" id="ARBA00001070"/>
    </source>
</evidence>
<dbReference type="GO" id="GO:0006508">
    <property type="term" value="P:proteolysis"/>
    <property type="evidence" value="ECO:0007669"/>
    <property type="project" value="UniProtKB-KW"/>
</dbReference>
<evidence type="ECO:0000256" key="3">
    <source>
        <dbReference type="ARBA" id="ARBA00022670"/>
    </source>
</evidence>
<dbReference type="InterPro" id="IPR002470">
    <property type="entry name" value="Peptidase_S9A"/>
</dbReference>
<dbReference type="EMBL" id="CP157375">
    <property type="protein sequence ID" value="XBM31603.1"/>
    <property type="molecule type" value="Genomic_DNA"/>
</dbReference>
<dbReference type="PANTHER" id="PTHR42881">
    <property type="entry name" value="PROLYL ENDOPEPTIDASE"/>
    <property type="match status" value="1"/>
</dbReference>
<evidence type="ECO:0000256" key="5">
    <source>
        <dbReference type="ARBA" id="ARBA00022825"/>
    </source>
</evidence>
<dbReference type="Pfam" id="PF02897">
    <property type="entry name" value="Peptidase_S9_N"/>
    <property type="match status" value="1"/>
</dbReference>
<dbReference type="InterPro" id="IPR029058">
    <property type="entry name" value="AB_hydrolase_fold"/>
</dbReference>
<evidence type="ECO:0000256" key="4">
    <source>
        <dbReference type="ARBA" id="ARBA00022801"/>
    </source>
</evidence>
<dbReference type="GO" id="GO:0004252">
    <property type="term" value="F:serine-type endopeptidase activity"/>
    <property type="evidence" value="ECO:0007669"/>
    <property type="project" value="UniProtKB-EC"/>
</dbReference>
<dbReference type="SUPFAM" id="SSF50993">
    <property type="entry name" value="Peptidase/esterase 'gauge' domain"/>
    <property type="match status" value="1"/>
</dbReference>
<organism evidence="8">
    <name type="scientific">Enterobacter cloacae complex sp. Mu1197</name>
    <dbReference type="NCBI Taxonomy" id="3152302"/>
    <lineage>
        <taxon>Bacteria</taxon>
        <taxon>Pseudomonadati</taxon>
        <taxon>Pseudomonadota</taxon>
        <taxon>Gammaproteobacteria</taxon>
        <taxon>Enterobacterales</taxon>
        <taxon>Enterobacteriaceae</taxon>
        <taxon>Enterobacter</taxon>
        <taxon>Enterobacter cloacae complex</taxon>
    </lineage>
</organism>
<dbReference type="EC" id="3.4.21.26" evidence="2"/>
<evidence type="ECO:0000259" key="6">
    <source>
        <dbReference type="Pfam" id="PF00326"/>
    </source>
</evidence>
<keyword evidence="4" id="KW-0378">Hydrolase</keyword>
<keyword evidence="5" id="KW-0720">Serine protease</keyword>
<evidence type="ECO:0000256" key="2">
    <source>
        <dbReference type="ARBA" id="ARBA00011897"/>
    </source>
</evidence>
<dbReference type="PRINTS" id="PR00862">
    <property type="entry name" value="PROLIGOPTASE"/>
</dbReference>
<reference evidence="8" key="1">
    <citation type="submission" date="2024-05" db="EMBL/GenBank/DDBJ databases">
        <title>Copy number flexibility facilitates heteroresistance to increasing antibiotic pressure and threatens the beta-lactam pipeline.</title>
        <authorList>
            <person name="Choby J.E."/>
            <person name="Weiss D.S."/>
        </authorList>
    </citation>
    <scope>NUCLEOTIDE SEQUENCE</scope>
    <source>
        <strain evidence="8">Mu1197</strain>
    </source>
</reference>
<protein>
    <recommendedName>
        <fullName evidence="2">prolyl oligopeptidase</fullName>
        <ecNumber evidence="2">3.4.21.26</ecNumber>
    </recommendedName>
</protein>
<proteinExistence type="predicted"/>
<dbReference type="InterPro" id="IPR051167">
    <property type="entry name" value="Prolyl_oligopep/macrocyclase"/>
</dbReference>
<dbReference type="Gene3D" id="3.40.50.1820">
    <property type="entry name" value="alpha/beta hydrolase"/>
    <property type="match status" value="1"/>
</dbReference>
<feature type="domain" description="Peptidase S9 prolyl oligopeptidase catalytic" evidence="6">
    <location>
        <begin position="483"/>
        <end position="692"/>
    </location>
</feature>
<dbReference type="RefSeq" id="WP_348958794.1">
    <property type="nucleotide sequence ID" value="NZ_CP157375.1"/>
</dbReference>
<dbReference type="AlphaFoldDB" id="A0AAU7FX98"/>
<dbReference type="InterPro" id="IPR001375">
    <property type="entry name" value="Peptidase_S9_cat"/>
</dbReference>
<keyword evidence="3" id="KW-0645">Protease</keyword>
<dbReference type="GO" id="GO:0070012">
    <property type="term" value="F:oligopeptidase activity"/>
    <property type="evidence" value="ECO:0007669"/>
    <property type="project" value="TreeGrafter"/>
</dbReference>
<accession>A0AAU7FX98</accession>